<gene>
    <name evidence="4" type="ORF">ACFOZ5_11765</name>
</gene>
<keyword evidence="2" id="KW-1133">Transmembrane helix</keyword>
<evidence type="ECO:0000256" key="1">
    <source>
        <dbReference type="SAM" id="MobiDB-lite"/>
    </source>
</evidence>
<dbReference type="Pfam" id="PF03703">
    <property type="entry name" value="bPH_2"/>
    <property type="match status" value="1"/>
</dbReference>
<feature type="region of interest" description="Disordered" evidence="1">
    <location>
        <begin position="158"/>
        <end position="186"/>
    </location>
</feature>
<feature type="domain" description="YdbS-like PH" evidence="3">
    <location>
        <begin position="78"/>
        <end position="150"/>
    </location>
</feature>
<proteinExistence type="predicted"/>
<dbReference type="Proteomes" id="UP001595798">
    <property type="component" value="Unassembled WGS sequence"/>
</dbReference>
<dbReference type="InterPro" id="IPR005182">
    <property type="entry name" value="YdbS-like_PH"/>
</dbReference>
<accession>A0ABV8QH32</accession>
<name>A0ABV8QH32_9GAMM</name>
<feature type="compositionally biased region" description="Low complexity" evidence="1">
    <location>
        <begin position="158"/>
        <end position="176"/>
    </location>
</feature>
<keyword evidence="5" id="KW-1185">Reference proteome</keyword>
<keyword evidence="2" id="KW-0472">Membrane</keyword>
<dbReference type="EMBL" id="JBHSDI010000015">
    <property type="protein sequence ID" value="MFC4259707.1"/>
    <property type="molecule type" value="Genomic_DNA"/>
</dbReference>
<dbReference type="RefSeq" id="WP_379887509.1">
    <property type="nucleotide sequence ID" value="NZ_JBHSDI010000015.1"/>
</dbReference>
<organism evidence="4 5">
    <name type="scientific">Marinobacter lacisalsi</name>
    <dbReference type="NCBI Taxonomy" id="475979"/>
    <lineage>
        <taxon>Bacteria</taxon>
        <taxon>Pseudomonadati</taxon>
        <taxon>Pseudomonadota</taxon>
        <taxon>Gammaproteobacteria</taxon>
        <taxon>Pseudomonadales</taxon>
        <taxon>Marinobacteraceae</taxon>
        <taxon>Marinobacter</taxon>
    </lineage>
</organism>
<evidence type="ECO:0000313" key="4">
    <source>
        <dbReference type="EMBL" id="MFC4259707.1"/>
    </source>
</evidence>
<reference evidence="5" key="1">
    <citation type="journal article" date="2019" name="Int. J. Syst. Evol. Microbiol.">
        <title>The Global Catalogue of Microorganisms (GCM) 10K type strain sequencing project: providing services to taxonomists for standard genome sequencing and annotation.</title>
        <authorList>
            <consortium name="The Broad Institute Genomics Platform"/>
            <consortium name="The Broad Institute Genome Sequencing Center for Infectious Disease"/>
            <person name="Wu L."/>
            <person name="Ma J."/>
        </authorList>
    </citation>
    <scope>NUCLEOTIDE SEQUENCE [LARGE SCALE GENOMIC DNA]</scope>
    <source>
        <strain evidence="5">CECT 7297</strain>
    </source>
</reference>
<evidence type="ECO:0000313" key="5">
    <source>
        <dbReference type="Proteomes" id="UP001595798"/>
    </source>
</evidence>
<protein>
    <submittedName>
        <fullName evidence="4">PH domain-containing protein</fullName>
    </submittedName>
</protein>
<evidence type="ECO:0000256" key="2">
    <source>
        <dbReference type="SAM" id="Phobius"/>
    </source>
</evidence>
<keyword evidence="2" id="KW-0812">Transmembrane</keyword>
<sequence>MNIRGHWSVLLTPFIPLALGLYLLSHFGVTPGQTLAKIQHVMSRQPPVDWTIAIDLAVWLIIGFGLFVLAGRIAWLMTTRVEVMKNGIEHRTGVIHRYTSRIQFKDAESLSLYQSWLGYLLGYGTVTVHGRGSAIVALKNVATARDLMLHIDQQMARTEAPAKPAPTPASATGANTENKDGMALAG</sequence>
<comment type="caution">
    <text evidence="4">The sequence shown here is derived from an EMBL/GenBank/DDBJ whole genome shotgun (WGS) entry which is preliminary data.</text>
</comment>
<feature type="transmembrane region" description="Helical" evidence="2">
    <location>
        <begin position="52"/>
        <end position="75"/>
    </location>
</feature>
<evidence type="ECO:0000259" key="3">
    <source>
        <dbReference type="Pfam" id="PF03703"/>
    </source>
</evidence>